<dbReference type="PANTHER" id="PTHR23024">
    <property type="entry name" value="ARYLACETAMIDE DEACETYLASE"/>
    <property type="match status" value="1"/>
</dbReference>
<dbReference type="PROSITE" id="PS01173">
    <property type="entry name" value="LIPASE_GDXG_HIS"/>
    <property type="match status" value="1"/>
</dbReference>
<dbReference type="PANTHER" id="PTHR23024:SF479">
    <property type="entry name" value="CARBOXYLESTERASE 2-RELATED"/>
    <property type="match status" value="1"/>
</dbReference>
<dbReference type="SUPFAM" id="SSF53474">
    <property type="entry name" value="alpha/beta-Hydrolases"/>
    <property type="match status" value="1"/>
</dbReference>
<dbReference type="EMBL" id="NQVE01000200">
    <property type="protein sequence ID" value="RAL39680.1"/>
    <property type="molecule type" value="Genomic_DNA"/>
</dbReference>
<evidence type="ECO:0000256" key="1">
    <source>
        <dbReference type="ARBA" id="ARBA00010515"/>
    </source>
</evidence>
<name>A0A328D3N0_9ASTE</name>
<accession>A0A328D3N0</accession>
<evidence type="ECO:0000256" key="3">
    <source>
        <dbReference type="PROSITE-ProRule" id="PRU10038"/>
    </source>
</evidence>
<keyword evidence="6" id="KW-1185">Reference proteome</keyword>
<sequence length="297" mass="33019">MASTTSAKVVHDFHPIFRIYDDGRVERVYTYVSVPASDNPETGVRSRDAVVVPEDNVWVRLYLPRTNDDGQRFPVVVYFHGGAFTVESASSTTYDNYLHSLTAKANVISVSIDYRLAPEHRLPACYEDCWAAIQWVAQGSDPWLKSHADLDRVFFAGDSAGGNIAHNMMARASGEDCLKPAGMVLDHPYFGDGKPDKLWEFIYPESSGVDDPMRDPMSSPGILSGMGCSKVMVILSEKDFVREGGLRYYEALKKSGWGGDLELLDVEGEEHVFHLQKPDCEKAGLVMDRVVAFLNRA</sequence>
<dbReference type="InterPro" id="IPR013094">
    <property type="entry name" value="AB_hydrolase_3"/>
</dbReference>
<dbReference type="InterPro" id="IPR002168">
    <property type="entry name" value="Lipase_GDXG_HIS_AS"/>
</dbReference>
<evidence type="ECO:0000313" key="5">
    <source>
        <dbReference type="EMBL" id="RAL39680.1"/>
    </source>
</evidence>
<evidence type="ECO:0000313" key="6">
    <source>
        <dbReference type="Proteomes" id="UP000249390"/>
    </source>
</evidence>
<evidence type="ECO:0000259" key="4">
    <source>
        <dbReference type="Pfam" id="PF07859"/>
    </source>
</evidence>
<protein>
    <recommendedName>
        <fullName evidence="4">Alpha/beta hydrolase fold-3 domain-containing protein</fullName>
    </recommendedName>
</protein>
<comment type="similarity">
    <text evidence="1">Belongs to the 'GDXG' lipolytic enzyme family.</text>
</comment>
<feature type="active site" evidence="3">
    <location>
        <position position="159"/>
    </location>
</feature>
<gene>
    <name evidence="5" type="ORF">DM860_003213</name>
</gene>
<proteinExistence type="inferred from homology"/>
<feature type="domain" description="Alpha/beta hydrolase fold-3" evidence="4">
    <location>
        <begin position="76"/>
        <end position="274"/>
    </location>
</feature>
<organism evidence="5 6">
    <name type="scientific">Cuscuta australis</name>
    <dbReference type="NCBI Taxonomy" id="267555"/>
    <lineage>
        <taxon>Eukaryota</taxon>
        <taxon>Viridiplantae</taxon>
        <taxon>Streptophyta</taxon>
        <taxon>Embryophyta</taxon>
        <taxon>Tracheophyta</taxon>
        <taxon>Spermatophyta</taxon>
        <taxon>Magnoliopsida</taxon>
        <taxon>eudicotyledons</taxon>
        <taxon>Gunneridae</taxon>
        <taxon>Pentapetalae</taxon>
        <taxon>asterids</taxon>
        <taxon>lamiids</taxon>
        <taxon>Solanales</taxon>
        <taxon>Convolvulaceae</taxon>
        <taxon>Cuscuteae</taxon>
        <taxon>Cuscuta</taxon>
        <taxon>Cuscuta subgen. Grammica</taxon>
        <taxon>Cuscuta sect. Cleistogrammica</taxon>
    </lineage>
</organism>
<dbReference type="PROSITE" id="PS01174">
    <property type="entry name" value="LIPASE_GDXG_SER"/>
    <property type="match status" value="1"/>
</dbReference>
<dbReference type="Proteomes" id="UP000249390">
    <property type="component" value="Unassembled WGS sequence"/>
</dbReference>
<reference evidence="5 6" key="1">
    <citation type="submission" date="2018-06" db="EMBL/GenBank/DDBJ databases">
        <title>The Genome of Cuscuta australis (Dodder) Provides Insight into the Evolution of Plant Parasitism.</title>
        <authorList>
            <person name="Liu H."/>
        </authorList>
    </citation>
    <scope>NUCLEOTIDE SEQUENCE [LARGE SCALE GENOMIC DNA]</scope>
    <source>
        <strain evidence="6">cv. Yunnan</strain>
        <tissue evidence="5">Vines</tissue>
    </source>
</reference>
<dbReference type="InterPro" id="IPR029058">
    <property type="entry name" value="AB_hydrolase_fold"/>
</dbReference>
<dbReference type="Gene3D" id="3.40.50.1820">
    <property type="entry name" value="alpha/beta hydrolase"/>
    <property type="match status" value="1"/>
</dbReference>
<dbReference type="GO" id="GO:0016787">
    <property type="term" value="F:hydrolase activity"/>
    <property type="evidence" value="ECO:0007669"/>
    <property type="project" value="UniProtKB-KW"/>
</dbReference>
<dbReference type="InterPro" id="IPR033140">
    <property type="entry name" value="Lipase_GDXG_put_SER_AS"/>
</dbReference>
<dbReference type="AlphaFoldDB" id="A0A328D3N0"/>
<comment type="caution">
    <text evidence="5">The sequence shown here is derived from an EMBL/GenBank/DDBJ whole genome shotgun (WGS) entry which is preliminary data.</text>
</comment>
<evidence type="ECO:0000256" key="2">
    <source>
        <dbReference type="ARBA" id="ARBA00022801"/>
    </source>
</evidence>
<dbReference type="Pfam" id="PF07859">
    <property type="entry name" value="Abhydrolase_3"/>
    <property type="match status" value="1"/>
</dbReference>
<dbReference type="InterPro" id="IPR050466">
    <property type="entry name" value="Carboxylest/Gibb_receptor"/>
</dbReference>
<keyword evidence="2" id="KW-0378">Hydrolase</keyword>